<sequence length="128" mass="14723">MEKFPQRRLYSISEEITPVDDQLLRNGGISSNIARLPSRIQQAKQSSPASSKKIEDLVYEVGYLKAELQWHQESKQALLALQDQMRKMFSMMEDALVQVNIGLEQAEQRYLKLWGLEHDDRGSTIGMI</sequence>
<evidence type="ECO:0000313" key="2">
    <source>
        <dbReference type="Proteomes" id="UP000326198"/>
    </source>
</evidence>
<accession>A0A5N7ANH0</accession>
<proteinExistence type="predicted"/>
<organism evidence="1 2">
    <name type="scientific">Aspergillus bertholletiae</name>
    <dbReference type="NCBI Taxonomy" id="1226010"/>
    <lineage>
        <taxon>Eukaryota</taxon>
        <taxon>Fungi</taxon>
        <taxon>Dikarya</taxon>
        <taxon>Ascomycota</taxon>
        <taxon>Pezizomycotina</taxon>
        <taxon>Eurotiomycetes</taxon>
        <taxon>Eurotiomycetidae</taxon>
        <taxon>Eurotiales</taxon>
        <taxon>Aspergillaceae</taxon>
        <taxon>Aspergillus</taxon>
        <taxon>Aspergillus subgen. Circumdati</taxon>
    </lineage>
</organism>
<reference evidence="1 2" key="1">
    <citation type="submission" date="2019-04" db="EMBL/GenBank/DDBJ databases">
        <title>Friends and foes A comparative genomics studyof 23 Aspergillus species from section Flavi.</title>
        <authorList>
            <consortium name="DOE Joint Genome Institute"/>
            <person name="Kjaerbolling I."/>
            <person name="Vesth T."/>
            <person name="Frisvad J.C."/>
            <person name="Nybo J.L."/>
            <person name="Theobald S."/>
            <person name="Kildgaard S."/>
            <person name="Isbrandt T."/>
            <person name="Kuo A."/>
            <person name="Sato A."/>
            <person name="Lyhne E.K."/>
            <person name="Kogle M.E."/>
            <person name="Wiebenga A."/>
            <person name="Kun R.S."/>
            <person name="Lubbers R.J."/>
            <person name="Makela M.R."/>
            <person name="Barry K."/>
            <person name="Chovatia M."/>
            <person name="Clum A."/>
            <person name="Daum C."/>
            <person name="Haridas S."/>
            <person name="He G."/>
            <person name="LaButti K."/>
            <person name="Lipzen A."/>
            <person name="Mondo S."/>
            <person name="Riley R."/>
            <person name="Salamov A."/>
            <person name="Simmons B.A."/>
            <person name="Magnuson J.K."/>
            <person name="Henrissat B."/>
            <person name="Mortensen U.H."/>
            <person name="Larsen T.O."/>
            <person name="Devries R.P."/>
            <person name="Grigoriev I.V."/>
            <person name="Machida M."/>
            <person name="Baker S.E."/>
            <person name="Andersen M.R."/>
        </authorList>
    </citation>
    <scope>NUCLEOTIDE SEQUENCE [LARGE SCALE GENOMIC DNA]</scope>
    <source>
        <strain evidence="1 2">IBT 29228</strain>
    </source>
</reference>
<dbReference type="EMBL" id="ML736429">
    <property type="protein sequence ID" value="KAE8371407.1"/>
    <property type="molecule type" value="Genomic_DNA"/>
</dbReference>
<keyword evidence="2" id="KW-1185">Reference proteome</keyword>
<protein>
    <submittedName>
        <fullName evidence="1">Uncharacterized protein</fullName>
    </submittedName>
</protein>
<dbReference type="Proteomes" id="UP000326198">
    <property type="component" value="Unassembled WGS sequence"/>
</dbReference>
<dbReference type="OrthoDB" id="4206979at2759"/>
<gene>
    <name evidence="1" type="ORF">BDV26DRAFT_276122</name>
</gene>
<dbReference type="AlphaFoldDB" id="A0A5N7ANH0"/>
<name>A0A5N7ANH0_9EURO</name>
<evidence type="ECO:0000313" key="1">
    <source>
        <dbReference type="EMBL" id="KAE8371407.1"/>
    </source>
</evidence>